<dbReference type="GO" id="GO:0000792">
    <property type="term" value="C:heterochromatin"/>
    <property type="evidence" value="ECO:0007669"/>
    <property type="project" value="UniProtKB-ARBA"/>
</dbReference>
<proteinExistence type="predicted"/>
<dbReference type="Proteomes" id="UP000070133">
    <property type="component" value="Unassembled WGS sequence"/>
</dbReference>
<dbReference type="GO" id="GO:0006338">
    <property type="term" value="P:chromatin remodeling"/>
    <property type="evidence" value="ECO:0007669"/>
    <property type="project" value="UniProtKB-ARBA"/>
</dbReference>
<dbReference type="InterPro" id="IPR016197">
    <property type="entry name" value="Chromo-like_dom_sf"/>
</dbReference>
<evidence type="ECO:0000256" key="1">
    <source>
        <dbReference type="ARBA" id="ARBA00004123"/>
    </source>
</evidence>
<evidence type="ECO:0000256" key="4">
    <source>
        <dbReference type="SAM" id="MobiDB-lite"/>
    </source>
</evidence>
<dbReference type="SUPFAM" id="SSF54160">
    <property type="entry name" value="Chromo domain-like"/>
    <property type="match status" value="2"/>
</dbReference>
<dbReference type="Pfam" id="PF00385">
    <property type="entry name" value="Chromo"/>
    <property type="match status" value="1"/>
</dbReference>
<dbReference type="InterPro" id="IPR008251">
    <property type="entry name" value="Chromo_shadow_dom"/>
</dbReference>
<dbReference type="Pfam" id="PF01393">
    <property type="entry name" value="Chromo_shadow"/>
    <property type="match status" value="1"/>
</dbReference>
<feature type="region of interest" description="Disordered" evidence="4">
    <location>
        <begin position="1"/>
        <end position="94"/>
    </location>
</feature>
<organism evidence="6 7">
    <name type="scientific">Pseudocercospora eumusae</name>
    <dbReference type="NCBI Taxonomy" id="321146"/>
    <lineage>
        <taxon>Eukaryota</taxon>
        <taxon>Fungi</taxon>
        <taxon>Dikarya</taxon>
        <taxon>Ascomycota</taxon>
        <taxon>Pezizomycotina</taxon>
        <taxon>Dothideomycetes</taxon>
        <taxon>Dothideomycetidae</taxon>
        <taxon>Mycosphaerellales</taxon>
        <taxon>Mycosphaerellaceae</taxon>
        <taxon>Pseudocercospora</taxon>
    </lineage>
</organism>
<dbReference type="PRINTS" id="PR00504">
    <property type="entry name" value="CHROMODOMAIN"/>
</dbReference>
<evidence type="ECO:0000256" key="2">
    <source>
        <dbReference type="ARBA" id="ARBA00011353"/>
    </source>
</evidence>
<sequence length="283" mass="31687">MPRRKGWKKRQAKKVKNDVSSARSPQVQLKWSSTLRDAPTPTPTPVRRRRNTMPPAASESGSDDLDAIPAKSTAQKDVAMHDQEDEEDDEDEYQVEKIEEHSFVKGQVVYKVKWLGYDEEDDKTWEPIDNLEGAKEALAAYHRAIGGTPEPPMKGKKPTKASLGKRNSTQADLDSPAPSSNKKGRPRKSDANGTSAVDSLPVGSWEDHVSSVAAIVESEEVGLIKGKKDVKSLEGLLEWNDGRKTQHKMNVLRQKCPQRLLDYYESHLLKPKLEEAFVAEDYD</sequence>
<reference evidence="6 7" key="1">
    <citation type="submission" date="2015-07" db="EMBL/GenBank/DDBJ databases">
        <title>Comparative genomics of the Sigatoka disease complex on banana suggests a link between parallel evolutionary changes in Pseudocercospora fijiensis and Pseudocercospora eumusae and increased virulence on the banana host.</title>
        <authorList>
            <person name="Chang T.-C."/>
            <person name="Salvucci A."/>
            <person name="Crous P.W."/>
            <person name="Stergiopoulos I."/>
        </authorList>
    </citation>
    <scope>NUCLEOTIDE SEQUENCE [LARGE SCALE GENOMIC DNA]</scope>
    <source>
        <strain evidence="6 7">CBS 114824</strain>
    </source>
</reference>
<dbReference type="PROSITE" id="PS50013">
    <property type="entry name" value="CHROMO_2"/>
    <property type="match status" value="1"/>
</dbReference>
<comment type="caution">
    <text evidence="6">The sequence shown here is derived from an EMBL/GenBank/DDBJ whole genome shotgun (WGS) entry which is preliminary data.</text>
</comment>
<keyword evidence="3" id="KW-0539">Nucleus</keyword>
<gene>
    <name evidence="6" type="ORF">AC578_10015</name>
</gene>
<evidence type="ECO:0000259" key="5">
    <source>
        <dbReference type="PROSITE" id="PS50013"/>
    </source>
</evidence>
<accession>A0A139HM84</accession>
<evidence type="ECO:0000313" key="6">
    <source>
        <dbReference type="EMBL" id="KXT03611.1"/>
    </source>
</evidence>
<dbReference type="PANTHER" id="PTHR22812">
    <property type="entry name" value="CHROMOBOX PROTEIN"/>
    <property type="match status" value="1"/>
</dbReference>
<evidence type="ECO:0000256" key="3">
    <source>
        <dbReference type="ARBA" id="ARBA00023242"/>
    </source>
</evidence>
<dbReference type="InterPro" id="IPR023780">
    <property type="entry name" value="Chromo_domain"/>
</dbReference>
<evidence type="ECO:0000313" key="7">
    <source>
        <dbReference type="Proteomes" id="UP000070133"/>
    </source>
</evidence>
<feature type="compositionally biased region" description="Polar residues" evidence="4">
    <location>
        <begin position="18"/>
        <end position="35"/>
    </location>
</feature>
<feature type="compositionally biased region" description="Polar residues" evidence="4">
    <location>
        <begin position="165"/>
        <end position="181"/>
    </location>
</feature>
<dbReference type="InterPro" id="IPR051219">
    <property type="entry name" value="Heterochromatin_chromo-domain"/>
</dbReference>
<feature type="domain" description="Chromo" evidence="5">
    <location>
        <begin position="93"/>
        <end position="153"/>
    </location>
</feature>
<dbReference type="CDD" id="cd00024">
    <property type="entry name" value="CD_CSD"/>
    <property type="match status" value="1"/>
</dbReference>
<dbReference type="AlphaFoldDB" id="A0A139HM84"/>
<dbReference type="Gene3D" id="2.40.50.40">
    <property type="match status" value="2"/>
</dbReference>
<dbReference type="InterPro" id="IPR023779">
    <property type="entry name" value="Chromodomain_CS"/>
</dbReference>
<comment type="subunit">
    <text evidence="2">Component of the NuA4 histone acetyltransferase complex.</text>
</comment>
<feature type="region of interest" description="Disordered" evidence="4">
    <location>
        <begin position="142"/>
        <end position="202"/>
    </location>
</feature>
<dbReference type="STRING" id="321146.A0A139HM84"/>
<dbReference type="InterPro" id="IPR017984">
    <property type="entry name" value="Chromo_dom_subgr"/>
</dbReference>
<name>A0A139HM84_9PEZI</name>
<dbReference type="InterPro" id="IPR000953">
    <property type="entry name" value="Chromo/chromo_shadow_dom"/>
</dbReference>
<comment type="subcellular location">
    <subcellularLocation>
        <location evidence="1">Nucleus</location>
    </subcellularLocation>
</comment>
<protein>
    <recommendedName>
        <fullName evidence="5">Chromo domain-containing protein</fullName>
    </recommendedName>
</protein>
<dbReference type="PROSITE" id="PS00598">
    <property type="entry name" value="CHROMO_1"/>
    <property type="match status" value="1"/>
</dbReference>
<dbReference type="EMBL" id="LFZN01000029">
    <property type="protein sequence ID" value="KXT03611.1"/>
    <property type="molecule type" value="Genomic_DNA"/>
</dbReference>
<feature type="compositionally biased region" description="Basic residues" evidence="4">
    <location>
        <begin position="1"/>
        <end position="14"/>
    </location>
</feature>
<keyword evidence="7" id="KW-1185">Reference proteome</keyword>
<dbReference type="SMART" id="SM00298">
    <property type="entry name" value="CHROMO"/>
    <property type="match status" value="1"/>
</dbReference>
<dbReference type="GO" id="GO:0005634">
    <property type="term" value="C:nucleus"/>
    <property type="evidence" value="ECO:0007669"/>
    <property type="project" value="UniProtKB-SubCell"/>
</dbReference>
<feature type="compositionally biased region" description="Acidic residues" evidence="4">
    <location>
        <begin position="83"/>
        <end position="93"/>
    </location>
</feature>